<dbReference type="InterPro" id="IPR000997">
    <property type="entry name" value="Cholinesterase"/>
</dbReference>
<dbReference type="InterPro" id="IPR029058">
    <property type="entry name" value="AB_hydrolase_fold"/>
</dbReference>
<evidence type="ECO:0000256" key="2">
    <source>
        <dbReference type="ARBA" id="ARBA00022487"/>
    </source>
</evidence>
<feature type="domain" description="Carboxylesterase type B" evidence="7">
    <location>
        <begin position="68"/>
        <end position="491"/>
    </location>
</feature>
<dbReference type="FunFam" id="3.40.50.1820:FF:000029">
    <property type="entry name" value="Acetylcholinesterase"/>
    <property type="match status" value="1"/>
</dbReference>
<comment type="similarity">
    <text evidence="1 6">Belongs to the type-B carboxylesterase/lipase family.</text>
</comment>
<feature type="chain" id="PRO_5035487780" description="Carboxylic ester hydrolase" evidence="6">
    <location>
        <begin position="22"/>
        <end position="545"/>
    </location>
</feature>
<feature type="active site" description="Charge relay system" evidence="5">
    <location>
        <position position="294"/>
    </location>
</feature>
<dbReference type="InterPro" id="IPR002018">
    <property type="entry name" value="CarbesteraseB"/>
</dbReference>
<evidence type="ECO:0000256" key="1">
    <source>
        <dbReference type="ARBA" id="ARBA00005964"/>
    </source>
</evidence>
<keyword evidence="3 6" id="KW-0378">Hydrolase</keyword>
<protein>
    <recommendedName>
        <fullName evidence="6">Carboxylic ester hydrolase</fullName>
        <ecNumber evidence="6">3.1.1.-</ecNumber>
    </recommendedName>
</protein>
<proteinExistence type="inferred from homology"/>
<dbReference type="InterPro" id="IPR050654">
    <property type="entry name" value="AChE-related_enzymes"/>
</dbReference>
<dbReference type="PROSITE" id="PS00941">
    <property type="entry name" value="CARBOXYLESTERASE_B_2"/>
    <property type="match status" value="1"/>
</dbReference>
<dbReference type="SUPFAM" id="SSF53474">
    <property type="entry name" value="alpha/beta-Hydrolases"/>
    <property type="match status" value="1"/>
</dbReference>
<dbReference type="PANTHER" id="PTHR43918">
    <property type="entry name" value="ACETYLCHOLINESTERASE"/>
    <property type="match status" value="1"/>
</dbReference>
<dbReference type="EMBL" id="OV696694">
    <property type="protein sequence ID" value="CAH1274057.1"/>
    <property type="molecule type" value="Genomic_DNA"/>
</dbReference>
<evidence type="ECO:0000256" key="6">
    <source>
        <dbReference type="RuleBase" id="RU361235"/>
    </source>
</evidence>
<dbReference type="PROSITE" id="PS00122">
    <property type="entry name" value="CARBOXYLESTERASE_B_1"/>
    <property type="match status" value="1"/>
</dbReference>
<keyword evidence="9" id="KW-1185">Reference proteome</keyword>
<evidence type="ECO:0000259" key="7">
    <source>
        <dbReference type="Pfam" id="PF00135"/>
    </source>
</evidence>
<evidence type="ECO:0000313" key="9">
    <source>
        <dbReference type="Proteomes" id="UP000838412"/>
    </source>
</evidence>
<evidence type="ECO:0000256" key="3">
    <source>
        <dbReference type="ARBA" id="ARBA00022801"/>
    </source>
</evidence>
<dbReference type="GO" id="GO:0005615">
    <property type="term" value="C:extracellular space"/>
    <property type="evidence" value="ECO:0007669"/>
    <property type="project" value="TreeGrafter"/>
</dbReference>
<dbReference type="Proteomes" id="UP000838412">
    <property type="component" value="Chromosome 9"/>
</dbReference>
<dbReference type="GO" id="GO:0006581">
    <property type="term" value="P:acetylcholine catabolic process"/>
    <property type="evidence" value="ECO:0007669"/>
    <property type="project" value="TreeGrafter"/>
</dbReference>
<sequence length="545" mass="59425">MAVYILAALCAAMFSPVTVQAAAEVTAPAGRLVGLEQDVFGTTVHTFLGIPFAHPPVGERRFRREITPKSEDCLYLNVWQPNPVPTGAAVMVWIHGGGFRTGSSAQYTGKYLSAAEGVVVVTINYRLGVLGFLYTGTDDAPGNMGLTDQLLALQWVQDNIPSFGGDSSKVTIFGNSAGAASVGFHLLSPESRNVFSRGILQSGTALQPWPGILDTISDATDKTTAFSESLGCPTEQGTAALLTCLRSKDAQQFATLTSFYPVNDNIFIPLNPSDAIDDGMFKRADILIGTNTNECVLLFNFLLGISGFSVGSDSPVDREQFLQAMNMPPQGFNELVLEAVEFQYTDWLHPDADTRYRDILDAARGDYSFVCPAVTTARAHARFGTSVYMYQFAHRVTASPWPDWVVTTHGDELQFVFGLPTMPDAGYSTEDAEVSRTVMRYWANFAKIGDPNNNDNAVWTPFTETIRAYMFLDGSSPRIMTGLKTTECSLWDVYVPSLMNKTEPVQCQTMSGAGLPSVWGQSLTLALLLTVFKDFISFVTMVFLL</sequence>
<gene>
    <name evidence="8" type="primary">BCHE</name>
    <name evidence="8" type="ORF">BLAG_LOCUS25191</name>
</gene>
<dbReference type="OrthoDB" id="408631at2759"/>
<name>A0A8K0AFX6_BRALA</name>
<dbReference type="InterPro" id="IPR019826">
    <property type="entry name" value="Carboxylesterase_B_AS"/>
</dbReference>
<feature type="domain" description="Carboxylesterase type B" evidence="7">
    <location>
        <begin position="23"/>
        <end position="64"/>
    </location>
</feature>
<dbReference type="AlphaFoldDB" id="A0A8K0AFX6"/>
<dbReference type="GO" id="GO:0019695">
    <property type="term" value="P:choline metabolic process"/>
    <property type="evidence" value="ECO:0007669"/>
    <property type="project" value="TreeGrafter"/>
</dbReference>
<dbReference type="PANTHER" id="PTHR43918:SF12">
    <property type="entry name" value="ACETYLCHOLINESTERASE 1"/>
    <property type="match status" value="1"/>
</dbReference>
<feature type="active site" description="Acyl-ester intermediate" evidence="5">
    <location>
        <position position="176"/>
    </location>
</feature>
<evidence type="ECO:0000256" key="4">
    <source>
        <dbReference type="ARBA" id="ARBA00023157"/>
    </source>
</evidence>
<reference evidence="8" key="1">
    <citation type="submission" date="2022-01" db="EMBL/GenBank/DDBJ databases">
        <authorList>
            <person name="Braso-Vives M."/>
        </authorList>
    </citation>
    <scope>NUCLEOTIDE SEQUENCE</scope>
</reference>
<dbReference type="Gene3D" id="3.40.50.1820">
    <property type="entry name" value="alpha/beta hydrolase"/>
    <property type="match status" value="1"/>
</dbReference>
<feature type="signal peptide" evidence="6">
    <location>
        <begin position="1"/>
        <end position="21"/>
    </location>
</feature>
<evidence type="ECO:0000313" key="8">
    <source>
        <dbReference type="EMBL" id="CAH1274057.1"/>
    </source>
</evidence>
<evidence type="ECO:0000256" key="5">
    <source>
        <dbReference type="PIRSR" id="PIRSR600997-1"/>
    </source>
</evidence>
<keyword evidence="6" id="KW-0732">Signal</keyword>
<dbReference type="InterPro" id="IPR019819">
    <property type="entry name" value="Carboxylesterase_B_CS"/>
</dbReference>
<dbReference type="EC" id="3.1.1.-" evidence="6"/>
<dbReference type="Pfam" id="PF00135">
    <property type="entry name" value="COesterase"/>
    <property type="match status" value="2"/>
</dbReference>
<accession>A0A8K0AFX6</accession>
<keyword evidence="2" id="KW-0719">Serine esterase</keyword>
<dbReference type="GO" id="GO:0003990">
    <property type="term" value="F:acetylcholinesterase activity"/>
    <property type="evidence" value="ECO:0007669"/>
    <property type="project" value="TreeGrafter"/>
</dbReference>
<dbReference type="PRINTS" id="PR00878">
    <property type="entry name" value="CHOLNESTRASE"/>
</dbReference>
<dbReference type="GO" id="GO:0005886">
    <property type="term" value="C:plasma membrane"/>
    <property type="evidence" value="ECO:0007669"/>
    <property type="project" value="TreeGrafter"/>
</dbReference>
<keyword evidence="4" id="KW-1015">Disulfide bond</keyword>
<organism evidence="8 9">
    <name type="scientific">Branchiostoma lanceolatum</name>
    <name type="common">Common lancelet</name>
    <name type="synonym">Amphioxus lanceolatum</name>
    <dbReference type="NCBI Taxonomy" id="7740"/>
    <lineage>
        <taxon>Eukaryota</taxon>
        <taxon>Metazoa</taxon>
        <taxon>Chordata</taxon>
        <taxon>Cephalochordata</taxon>
        <taxon>Leptocardii</taxon>
        <taxon>Amphioxiformes</taxon>
        <taxon>Branchiostomatidae</taxon>
        <taxon>Branchiostoma</taxon>
    </lineage>
</organism>
<feature type="active site" description="Charge relay system" evidence="5">
    <location>
        <position position="409"/>
    </location>
</feature>